<dbReference type="AlphaFoldDB" id="E7RVK1"/>
<comment type="caution">
    <text evidence="4">The sequence shown here is derived from an EMBL/GenBank/DDBJ whole genome shotgun (WGS) entry which is preliminary data.</text>
</comment>
<name>E7RVK1_9BURK</name>
<gene>
    <name evidence="4" type="ORF">HMPREF0551_0713</name>
</gene>
<keyword evidence="5" id="KW-1185">Reference proteome</keyword>
<dbReference type="RefSeq" id="WP_005672848.1">
    <property type="nucleotide sequence ID" value="NZ_CP146288.1"/>
</dbReference>
<dbReference type="GO" id="GO:0016798">
    <property type="term" value="F:hydrolase activity, acting on glycosyl bonds"/>
    <property type="evidence" value="ECO:0007669"/>
    <property type="project" value="UniProtKB-KW"/>
</dbReference>
<dbReference type="CDD" id="cd11354">
    <property type="entry name" value="AmyAc_bac_CMD_like"/>
    <property type="match status" value="1"/>
</dbReference>
<dbReference type="SMART" id="SM00642">
    <property type="entry name" value="Aamy"/>
    <property type="match status" value="1"/>
</dbReference>
<keyword evidence="2" id="KW-0326">Glycosidase</keyword>
<evidence type="ECO:0000259" key="3">
    <source>
        <dbReference type="SMART" id="SM00642"/>
    </source>
</evidence>
<evidence type="ECO:0000313" key="5">
    <source>
        <dbReference type="Proteomes" id="UP000011021"/>
    </source>
</evidence>
<keyword evidence="1" id="KW-0378">Hydrolase</keyword>
<dbReference type="Gene3D" id="3.20.20.80">
    <property type="entry name" value="Glycosidases"/>
    <property type="match status" value="1"/>
</dbReference>
<reference evidence="4 5" key="1">
    <citation type="submission" date="2010-12" db="EMBL/GenBank/DDBJ databases">
        <authorList>
            <person name="Muzny D."/>
            <person name="Qin X."/>
            <person name="Deng J."/>
            <person name="Jiang H."/>
            <person name="Liu Y."/>
            <person name="Qu J."/>
            <person name="Song X.-Z."/>
            <person name="Zhang L."/>
            <person name="Thornton R."/>
            <person name="Coyle M."/>
            <person name="Francisco L."/>
            <person name="Jackson L."/>
            <person name="Javaid M."/>
            <person name="Korchina V."/>
            <person name="Kovar C."/>
            <person name="Mata R."/>
            <person name="Mathew T."/>
            <person name="Ngo R."/>
            <person name="Nguyen L."/>
            <person name="Nguyen N."/>
            <person name="Okwuonu G."/>
            <person name="Ongeri F."/>
            <person name="Pham C."/>
            <person name="Simmons D."/>
            <person name="Wilczek-Boney K."/>
            <person name="Hale W."/>
            <person name="Jakkamsetti A."/>
            <person name="Pham P."/>
            <person name="Ruth R."/>
            <person name="San Lucas F."/>
            <person name="Warren J."/>
            <person name="Zhang J."/>
            <person name="Zhao Z."/>
            <person name="Zhou C."/>
            <person name="Zhu D."/>
            <person name="Lee S."/>
            <person name="Bess C."/>
            <person name="Blankenburg K."/>
            <person name="Forbes L."/>
            <person name="Fu Q."/>
            <person name="Gubbala S."/>
            <person name="Hirani K."/>
            <person name="Jayaseelan J.C."/>
            <person name="Lara F."/>
            <person name="Munidasa M."/>
            <person name="Palculict T."/>
            <person name="Patil S."/>
            <person name="Pu L.-L."/>
            <person name="Saada N."/>
            <person name="Tang L."/>
            <person name="Weissenberger G."/>
            <person name="Zhu Y."/>
            <person name="Hemphill L."/>
            <person name="Shang Y."/>
            <person name="Youmans B."/>
            <person name="Ayvaz T."/>
            <person name="Ross M."/>
            <person name="Santibanez J."/>
            <person name="Aqrawi P."/>
            <person name="Gross S."/>
            <person name="Joshi V."/>
            <person name="Fowler G."/>
            <person name="Nazareth L."/>
            <person name="Reid J."/>
            <person name="Worley K."/>
            <person name="Petrosino J."/>
            <person name="Highlander S."/>
            <person name="Gibbs R."/>
        </authorList>
    </citation>
    <scope>NUCLEOTIDE SEQUENCE [LARGE SCALE GENOMIC DNA]</scope>
    <source>
        <strain evidence="4 5">ATCC 51599</strain>
    </source>
</reference>
<dbReference type="HOGENOM" id="CLU_006462_6_5_4"/>
<sequence>MSRWIDHTIWWHVYPLGFAGAPIRPTPEERALSPRLDRLLPWLDYLIELGANGLALGPIFQSESHGYDTLDFYRIDSRLGDDATFDHLARACQERGIHLMLDGVFNHVGVGHPRFQAALAGNDPAAEAMFRIHRTEAGVHYDDFEGHQALPALNHDAPAVVDRVVDVMCHWLRRGASAWRLDAAYAVKPEFWTQVLPRVRAEFPDTWIVGEVIHGNYPDIVRRSGMDAVTQYELWKAAWSAPLEGNFFELDWCLKRHNDFLASFVPMTFIGNHDVTRIASRIGNDKAALAATILFTVGGIPSIYYGDEQAFQGIKTDREGGDDEVRPAFPDTPAALSPLGEPMRRIHHDLIGLRRRNPWLVNATTTPTQVEARTYVYDVNGREGQRLNVALRLDPSPMADIHAADGTHLLHVGA</sequence>
<dbReference type="PANTHER" id="PTHR10357">
    <property type="entry name" value="ALPHA-AMYLASE FAMILY MEMBER"/>
    <property type="match status" value="1"/>
</dbReference>
<evidence type="ECO:0000313" key="4">
    <source>
        <dbReference type="EMBL" id="EFV95805.1"/>
    </source>
</evidence>
<feature type="domain" description="Glycosyl hydrolase family 13 catalytic" evidence="3">
    <location>
        <begin position="12"/>
        <end position="354"/>
    </location>
</feature>
<evidence type="ECO:0000256" key="1">
    <source>
        <dbReference type="ARBA" id="ARBA00022801"/>
    </source>
</evidence>
<dbReference type="Proteomes" id="UP000011021">
    <property type="component" value="Unassembled WGS sequence"/>
</dbReference>
<protein>
    <submittedName>
        <fullName evidence="4">Alpha amylase, catalytic domain protein</fullName>
    </submittedName>
</protein>
<dbReference type="InterPro" id="IPR006047">
    <property type="entry name" value="GH13_cat_dom"/>
</dbReference>
<dbReference type="eggNOG" id="COG0366">
    <property type="taxonomic scope" value="Bacteria"/>
</dbReference>
<dbReference type="STRING" id="887898.HMPREF0551_0713"/>
<dbReference type="GO" id="GO:0005975">
    <property type="term" value="P:carbohydrate metabolic process"/>
    <property type="evidence" value="ECO:0007669"/>
    <property type="project" value="InterPro"/>
</dbReference>
<organism evidence="4 5">
    <name type="scientific">Lautropia mirabilis ATCC 51599</name>
    <dbReference type="NCBI Taxonomy" id="887898"/>
    <lineage>
        <taxon>Bacteria</taxon>
        <taxon>Pseudomonadati</taxon>
        <taxon>Pseudomonadota</taxon>
        <taxon>Betaproteobacteria</taxon>
        <taxon>Burkholderiales</taxon>
        <taxon>Burkholderiaceae</taxon>
        <taxon>Lautropia</taxon>
    </lineage>
</organism>
<dbReference type="EMBL" id="AEQP01000002">
    <property type="protein sequence ID" value="EFV95805.1"/>
    <property type="molecule type" value="Genomic_DNA"/>
</dbReference>
<evidence type="ECO:0000256" key="2">
    <source>
        <dbReference type="ARBA" id="ARBA00023295"/>
    </source>
</evidence>
<proteinExistence type="predicted"/>
<accession>E7RVK1</accession>
<dbReference type="PANTHER" id="PTHR10357:SF210">
    <property type="entry name" value="MALTODEXTRIN GLUCOSIDASE"/>
    <property type="match status" value="1"/>
</dbReference>
<dbReference type="InterPro" id="IPR017853">
    <property type="entry name" value="GH"/>
</dbReference>
<dbReference type="SUPFAM" id="SSF51445">
    <property type="entry name" value="(Trans)glycosidases"/>
    <property type="match status" value="1"/>
</dbReference>
<dbReference type="Pfam" id="PF00128">
    <property type="entry name" value="Alpha-amylase"/>
    <property type="match status" value="1"/>
</dbReference>